<dbReference type="FunFam" id="3.20.20.150:FF:000001">
    <property type="entry name" value="Probable endonuclease 4"/>
    <property type="match status" value="1"/>
</dbReference>
<keyword evidence="10" id="KW-0255">Endonuclease</keyword>
<dbReference type="Gene3D" id="3.20.20.150">
    <property type="entry name" value="Divalent-metal-dependent TIM barrel enzymes"/>
    <property type="match status" value="1"/>
</dbReference>
<dbReference type="AlphaFoldDB" id="A0A3B1DGV3"/>
<feature type="compositionally biased region" description="Basic and acidic residues" evidence="8">
    <location>
        <begin position="1"/>
        <end position="20"/>
    </location>
</feature>
<comment type="cofactor">
    <cofactor evidence="1">
        <name>Zn(2+)</name>
        <dbReference type="ChEBI" id="CHEBI:29105"/>
    </cofactor>
</comment>
<proteinExistence type="inferred from homology"/>
<name>A0A3B1DGV3_9ZZZZ</name>
<evidence type="ECO:0000256" key="7">
    <source>
        <dbReference type="ARBA" id="ARBA00023204"/>
    </source>
</evidence>
<dbReference type="HAMAP" id="MF_00152">
    <property type="entry name" value="Nfo"/>
    <property type="match status" value="1"/>
</dbReference>
<dbReference type="NCBIfam" id="TIGR00587">
    <property type="entry name" value="nfo"/>
    <property type="match status" value="1"/>
</dbReference>
<dbReference type="InterPro" id="IPR018246">
    <property type="entry name" value="AP_endonuc_F2_Zn_BS"/>
</dbReference>
<evidence type="ECO:0000256" key="6">
    <source>
        <dbReference type="ARBA" id="ARBA00022833"/>
    </source>
</evidence>
<accession>A0A3B1DGV3</accession>
<dbReference type="PROSITE" id="PS00731">
    <property type="entry name" value="AP_NUCLEASE_F2_3"/>
    <property type="match status" value="1"/>
</dbReference>
<keyword evidence="5 10" id="KW-0378">Hydrolase</keyword>
<keyword evidence="4" id="KW-0227">DNA damage</keyword>
<feature type="domain" description="Xylose isomerase-like TIM barrel" evidence="9">
    <location>
        <begin position="67"/>
        <end position="308"/>
    </location>
</feature>
<keyword evidence="7" id="KW-0234">DNA repair</keyword>
<dbReference type="EMBL" id="UOGK01000633">
    <property type="protein sequence ID" value="VAX42036.1"/>
    <property type="molecule type" value="Genomic_DNA"/>
</dbReference>
<evidence type="ECO:0000256" key="2">
    <source>
        <dbReference type="ARBA" id="ARBA00005340"/>
    </source>
</evidence>
<dbReference type="PANTHER" id="PTHR21445:SF0">
    <property type="entry name" value="APURINIC-APYRIMIDINIC ENDONUCLEASE"/>
    <property type="match status" value="1"/>
</dbReference>
<dbReference type="InterPro" id="IPR013022">
    <property type="entry name" value="Xyl_isomerase-like_TIM-brl"/>
</dbReference>
<dbReference type="GO" id="GO:0003677">
    <property type="term" value="F:DNA binding"/>
    <property type="evidence" value="ECO:0007669"/>
    <property type="project" value="InterPro"/>
</dbReference>
<dbReference type="PANTHER" id="PTHR21445">
    <property type="entry name" value="ENDONUCLEASE IV ENDODEOXYRIBONUCLEASE IV"/>
    <property type="match status" value="1"/>
</dbReference>
<dbReference type="EC" id="3.1.21.2" evidence="10"/>
<dbReference type="GO" id="GO:0008270">
    <property type="term" value="F:zinc ion binding"/>
    <property type="evidence" value="ECO:0007669"/>
    <property type="project" value="InterPro"/>
</dbReference>
<evidence type="ECO:0000256" key="3">
    <source>
        <dbReference type="ARBA" id="ARBA00022723"/>
    </source>
</evidence>
<dbReference type="GO" id="GO:0006284">
    <property type="term" value="P:base-excision repair"/>
    <property type="evidence" value="ECO:0007669"/>
    <property type="project" value="TreeGrafter"/>
</dbReference>
<dbReference type="CDD" id="cd00019">
    <property type="entry name" value="AP2Ec"/>
    <property type="match status" value="1"/>
</dbReference>
<evidence type="ECO:0000256" key="5">
    <source>
        <dbReference type="ARBA" id="ARBA00022801"/>
    </source>
</evidence>
<organism evidence="10">
    <name type="scientific">hydrothermal vent metagenome</name>
    <dbReference type="NCBI Taxonomy" id="652676"/>
    <lineage>
        <taxon>unclassified sequences</taxon>
        <taxon>metagenomes</taxon>
        <taxon>ecological metagenomes</taxon>
    </lineage>
</organism>
<dbReference type="SMART" id="SM00518">
    <property type="entry name" value="AP2Ec"/>
    <property type="match status" value="1"/>
</dbReference>
<protein>
    <submittedName>
        <fullName evidence="10">Endonuclease IV</fullName>
        <ecNumber evidence="10">3.1.21.2</ecNumber>
    </submittedName>
</protein>
<reference evidence="10" key="1">
    <citation type="submission" date="2018-06" db="EMBL/GenBank/DDBJ databases">
        <authorList>
            <person name="Zhirakovskaya E."/>
        </authorList>
    </citation>
    <scope>NUCLEOTIDE SEQUENCE</scope>
</reference>
<dbReference type="GO" id="GO:0003906">
    <property type="term" value="F:DNA-(apurinic or apyrimidinic site) endonuclease activity"/>
    <property type="evidence" value="ECO:0007669"/>
    <property type="project" value="TreeGrafter"/>
</dbReference>
<sequence length="348" mass="38182">PRKRGEWGESKMVSRRDQRKTPSTQGRDMLRPSLARGALFDRLLILYTLFMFGSHLSISKGLDTAARNAKALGFEAVQIFTKNQRQWKTKPLDPAAITDWQQAIEELGWQHQTVSHASYLINLASPDDELWHKSIDLMTEETERCEALGIPFLVHHPGAYTTSDAATGLGRIALAYKSLCKRTAGYATVFCLEDTVGSGSNLGRTFEELAELRQLILDQTGAPHRVGFCFDTCHAHAGGYDLSTRAGGEAVLAEFDRLCGLDNLKVIHLNDSVGEVGSRKDRHAHIGEGTIGGGTAARVLRESGFAAVVNHPRLKAVPMILETPKEPTEAGTPMDAVNLRRLRGIQDA</sequence>
<dbReference type="SUPFAM" id="SSF51658">
    <property type="entry name" value="Xylose isomerase-like"/>
    <property type="match status" value="1"/>
</dbReference>
<dbReference type="PROSITE" id="PS51432">
    <property type="entry name" value="AP_NUCLEASE_F2_4"/>
    <property type="match status" value="1"/>
</dbReference>
<keyword evidence="6" id="KW-0862">Zinc</keyword>
<evidence type="ECO:0000259" key="9">
    <source>
        <dbReference type="Pfam" id="PF01261"/>
    </source>
</evidence>
<evidence type="ECO:0000256" key="8">
    <source>
        <dbReference type="SAM" id="MobiDB-lite"/>
    </source>
</evidence>
<gene>
    <name evidence="10" type="ORF">MNBD_PLANCTO03-1764</name>
</gene>
<comment type="similarity">
    <text evidence="2">Belongs to the AP endonuclease 2 family.</text>
</comment>
<evidence type="ECO:0000256" key="1">
    <source>
        <dbReference type="ARBA" id="ARBA00001947"/>
    </source>
</evidence>
<keyword evidence="10" id="KW-0540">Nuclease</keyword>
<dbReference type="Pfam" id="PF01261">
    <property type="entry name" value="AP_endonuc_2"/>
    <property type="match status" value="1"/>
</dbReference>
<dbReference type="InterPro" id="IPR001719">
    <property type="entry name" value="AP_endonuc_2"/>
</dbReference>
<dbReference type="GO" id="GO:0008081">
    <property type="term" value="F:phosphoric diester hydrolase activity"/>
    <property type="evidence" value="ECO:0007669"/>
    <property type="project" value="TreeGrafter"/>
</dbReference>
<dbReference type="InterPro" id="IPR036237">
    <property type="entry name" value="Xyl_isomerase-like_sf"/>
</dbReference>
<feature type="region of interest" description="Disordered" evidence="8">
    <location>
        <begin position="1"/>
        <end position="29"/>
    </location>
</feature>
<feature type="non-terminal residue" evidence="10">
    <location>
        <position position="1"/>
    </location>
</feature>
<dbReference type="GO" id="GO:0008833">
    <property type="term" value="F:deoxyribonuclease IV (phage-T4-induced) activity"/>
    <property type="evidence" value="ECO:0007669"/>
    <property type="project" value="UniProtKB-EC"/>
</dbReference>
<dbReference type="PROSITE" id="PS00730">
    <property type="entry name" value="AP_NUCLEASE_F2_2"/>
    <property type="match status" value="1"/>
</dbReference>
<evidence type="ECO:0000313" key="10">
    <source>
        <dbReference type="EMBL" id="VAX42036.1"/>
    </source>
</evidence>
<dbReference type="PROSITE" id="PS00729">
    <property type="entry name" value="AP_NUCLEASE_F2_1"/>
    <property type="match status" value="1"/>
</dbReference>
<keyword evidence="3" id="KW-0479">Metal-binding</keyword>
<evidence type="ECO:0000256" key="4">
    <source>
        <dbReference type="ARBA" id="ARBA00022763"/>
    </source>
</evidence>